<dbReference type="Proteomes" id="UP000189703">
    <property type="component" value="Unplaced"/>
</dbReference>
<evidence type="ECO:0000313" key="12">
    <source>
        <dbReference type="RefSeq" id="XP_019054034.1"/>
    </source>
</evidence>
<keyword evidence="2" id="KW-1133">Transmembrane helix</keyword>
<evidence type="ECO:0000313" key="8">
    <source>
        <dbReference type="RefSeq" id="XP_019054030.1"/>
    </source>
</evidence>
<evidence type="ECO:0000313" key="13">
    <source>
        <dbReference type="RefSeq" id="XP_019054035.1"/>
    </source>
</evidence>
<organism evidence="3 7">
    <name type="scientific">Nelumbo nucifera</name>
    <name type="common">Sacred lotus</name>
    <dbReference type="NCBI Taxonomy" id="4432"/>
    <lineage>
        <taxon>Eukaryota</taxon>
        <taxon>Viridiplantae</taxon>
        <taxon>Streptophyta</taxon>
        <taxon>Embryophyta</taxon>
        <taxon>Tracheophyta</taxon>
        <taxon>Spermatophyta</taxon>
        <taxon>Magnoliopsida</taxon>
        <taxon>Proteales</taxon>
        <taxon>Nelumbonaceae</taxon>
        <taxon>Nelumbo</taxon>
    </lineage>
</organism>
<name>A0A1U8Q5E7_NELNU</name>
<dbReference type="RefSeq" id="XP_019054035.1">
    <property type="nucleotide sequence ID" value="XM_019198490.1"/>
</dbReference>
<dbReference type="GO" id="GO:0015919">
    <property type="term" value="P:peroxisomal membrane transport"/>
    <property type="evidence" value="ECO:0007669"/>
    <property type="project" value="InterPro"/>
</dbReference>
<dbReference type="RefSeq" id="XP_019054034.1">
    <property type="nucleotide sequence ID" value="XM_019198489.1"/>
</dbReference>
<keyword evidence="2" id="KW-0812">Transmembrane</keyword>
<protein>
    <submittedName>
        <fullName evidence="4 5">Uncharacterized protein LOC104601648</fullName>
    </submittedName>
</protein>
<evidence type="ECO:0000313" key="7">
    <source>
        <dbReference type="RefSeq" id="XP_019054029.1"/>
    </source>
</evidence>
<keyword evidence="2" id="KW-0472">Membrane</keyword>
<proteinExistence type="predicted"/>
<evidence type="ECO:0000256" key="2">
    <source>
        <dbReference type="SAM" id="Phobius"/>
    </source>
</evidence>
<dbReference type="RefSeq" id="XP_019054030.1">
    <property type="nucleotide sequence ID" value="XM_019198485.1"/>
</dbReference>
<feature type="transmembrane region" description="Helical" evidence="2">
    <location>
        <begin position="287"/>
        <end position="308"/>
    </location>
</feature>
<dbReference type="OMA" id="FGNTRFS"/>
<evidence type="ECO:0000313" key="6">
    <source>
        <dbReference type="RefSeq" id="XP_019054028.1"/>
    </source>
</evidence>
<dbReference type="RefSeq" id="XP_019054033.1">
    <property type="nucleotide sequence ID" value="XM_019198488.1"/>
</dbReference>
<sequence>MAPALSVCAIWEEIERSESYLVCSMFEEAASTSSSVLKCLYDTDFTDSIEEFQLDDVVESAGMVLVQSLKELGRTSEMLKELKLFFSSVAAIPVQVVLTGACFQISEGSVSGLKEFLEEFLGKWRYVNGEYYVLSSIDQSGANLERCQHRVLRVEQYLELVEVYAMTLLGTVLNDMGLAISWVEKAELPEGKKQEFIRRLRSLYSLTATNSSCSVETPLLAERNNACASSKESTISGFEGSSRTSKAGIPSSGEINTKQATSKLSKQIGLCLWWFRNITLKIGSAQLVISHGKLVLWASFIVFIYYVLRKRQATLKGIVSRQALIVKKSLVDMWKLAFSVQVNPLAAVQPLPTTAHRSR</sequence>
<evidence type="ECO:0000256" key="1">
    <source>
        <dbReference type="SAM" id="MobiDB-lite"/>
    </source>
</evidence>
<dbReference type="KEGG" id="nnu:104601648"/>
<dbReference type="RefSeq" id="XP_010263382.1">
    <property type="nucleotide sequence ID" value="XM_010265080.2"/>
</dbReference>
<reference evidence="4 5" key="1">
    <citation type="submission" date="2025-04" db="UniProtKB">
        <authorList>
            <consortium name="RefSeq"/>
        </authorList>
    </citation>
    <scope>IDENTIFICATION</scope>
</reference>
<feature type="compositionally biased region" description="Polar residues" evidence="1">
    <location>
        <begin position="235"/>
        <end position="245"/>
    </location>
</feature>
<evidence type="ECO:0000313" key="11">
    <source>
        <dbReference type="RefSeq" id="XP_019054033.1"/>
    </source>
</evidence>
<evidence type="ECO:0000313" key="3">
    <source>
        <dbReference type="Proteomes" id="UP000189703"/>
    </source>
</evidence>
<dbReference type="STRING" id="4432.A0A1U8Q5E7"/>
<dbReference type="eggNOG" id="ENOG502QV2J">
    <property type="taxonomic scope" value="Eukaryota"/>
</dbReference>
<keyword evidence="3" id="KW-1185">Reference proteome</keyword>
<evidence type="ECO:0000313" key="4">
    <source>
        <dbReference type="RefSeq" id="XP_010263382.1"/>
    </source>
</evidence>
<dbReference type="AlphaFoldDB" id="A0A1U8Q5E7"/>
<gene>
    <name evidence="4 5 6 7 8 9 10 11 12 13" type="primary">LOC104601648</name>
</gene>
<dbReference type="RefSeq" id="XP_019054027.1">
    <property type="nucleotide sequence ID" value="XM_019198482.1"/>
</dbReference>
<dbReference type="RefSeq" id="XP_019054032.1">
    <property type="nucleotide sequence ID" value="XM_019198487.1"/>
</dbReference>
<evidence type="ECO:0000313" key="5">
    <source>
        <dbReference type="RefSeq" id="XP_019054027.1"/>
    </source>
</evidence>
<dbReference type="InterPro" id="IPR034571">
    <property type="entry name" value="APEM9"/>
</dbReference>
<evidence type="ECO:0000313" key="9">
    <source>
        <dbReference type="RefSeq" id="XP_019054031.1"/>
    </source>
</evidence>
<dbReference type="PANTHER" id="PTHR36361">
    <property type="entry name" value="PROTEIN APEM9"/>
    <property type="match status" value="1"/>
</dbReference>
<dbReference type="GeneID" id="104601648"/>
<feature type="region of interest" description="Disordered" evidence="1">
    <location>
        <begin position="235"/>
        <end position="254"/>
    </location>
</feature>
<dbReference type="RefSeq" id="XP_019054031.1">
    <property type="nucleotide sequence ID" value="XM_019198486.1"/>
</dbReference>
<evidence type="ECO:0000313" key="10">
    <source>
        <dbReference type="RefSeq" id="XP_019054032.1"/>
    </source>
</evidence>
<dbReference type="PANTHER" id="PTHR36361:SF1">
    <property type="entry name" value="PROTEIN APEM9"/>
    <property type="match status" value="1"/>
</dbReference>
<dbReference type="RefSeq" id="XP_019054028.1">
    <property type="nucleotide sequence ID" value="XM_019198483.1"/>
</dbReference>
<dbReference type="OrthoDB" id="1919407at2759"/>
<dbReference type="RefSeq" id="XP_019054029.1">
    <property type="nucleotide sequence ID" value="XM_019198484.1"/>
</dbReference>
<accession>A0A1U8Q5E7</accession>